<evidence type="ECO:0000313" key="1">
    <source>
        <dbReference type="EMBL" id="KAF0921050.1"/>
    </source>
</evidence>
<name>A0A6G1E8E1_9ORYZ</name>
<gene>
    <name evidence="1" type="ORF">E2562_038400</name>
</gene>
<dbReference type="Gene3D" id="3.40.50.1820">
    <property type="entry name" value="alpha/beta hydrolase"/>
    <property type="match status" value="1"/>
</dbReference>
<protein>
    <submittedName>
        <fullName evidence="1">Uncharacterized protein</fullName>
    </submittedName>
</protein>
<keyword evidence="2" id="KW-1185">Reference proteome</keyword>
<accession>A0A6G1E8E1</accession>
<evidence type="ECO:0000313" key="2">
    <source>
        <dbReference type="Proteomes" id="UP000479710"/>
    </source>
</evidence>
<dbReference type="PANTHER" id="PTHR34043">
    <property type="entry name" value="ALPHA/BETA-HYDROLASES SUPERFAMILY PROTEIN"/>
    <property type="match status" value="1"/>
</dbReference>
<organism evidence="1 2">
    <name type="scientific">Oryza meyeriana var. granulata</name>
    <dbReference type="NCBI Taxonomy" id="110450"/>
    <lineage>
        <taxon>Eukaryota</taxon>
        <taxon>Viridiplantae</taxon>
        <taxon>Streptophyta</taxon>
        <taxon>Embryophyta</taxon>
        <taxon>Tracheophyta</taxon>
        <taxon>Spermatophyta</taxon>
        <taxon>Magnoliopsida</taxon>
        <taxon>Liliopsida</taxon>
        <taxon>Poales</taxon>
        <taxon>Poaceae</taxon>
        <taxon>BOP clade</taxon>
        <taxon>Oryzoideae</taxon>
        <taxon>Oryzeae</taxon>
        <taxon>Oryzinae</taxon>
        <taxon>Oryza</taxon>
        <taxon>Oryza meyeriana</taxon>
    </lineage>
</organism>
<proteinExistence type="predicted"/>
<sequence>MDRAAVTRPHAFEGYDNTSEKWVLSVTSLSGNLNDTTRAYLDRMQPEDGKSLKPVCLLQICWVGCFLYHWLDVPWLKRYYDFGFGHFACMSRRAMGPFATGDWILPDLVIQGAVRINASARTFPCTFYFSCASRQTVKQRGVTVAQWRT</sequence>
<dbReference type="OrthoDB" id="1925068at2759"/>
<comment type="caution">
    <text evidence="1">The sequence shown here is derived from an EMBL/GenBank/DDBJ whole genome shotgun (WGS) entry which is preliminary data.</text>
</comment>
<dbReference type="PANTHER" id="PTHR34043:SF5">
    <property type="entry name" value="LIPASE"/>
    <property type="match status" value="1"/>
</dbReference>
<dbReference type="AlphaFoldDB" id="A0A6G1E8E1"/>
<reference evidence="1 2" key="1">
    <citation type="submission" date="2019-11" db="EMBL/GenBank/DDBJ databases">
        <title>Whole genome sequence of Oryza granulata.</title>
        <authorList>
            <person name="Li W."/>
        </authorList>
    </citation>
    <scope>NUCLEOTIDE SEQUENCE [LARGE SCALE GENOMIC DNA]</scope>
    <source>
        <strain evidence="2">cv. Menghai</strain>
        <tissue evidence="1">Leaf</tissue>
    </source>
</reference>
<dbReference type="InterPro" id="IPR029058">
    <property type="entry name" value="AB_hydrolase_fold"/>
</dbReference>
<dbReference type="Proteomes" id="UP000479710">
    <property type="component" value="Unassembled WGS sequence"/>
</dbReference>
<dbReference type="EMBL" id="SPHZ02000005">
    <property type="protein sequence ID" value="KAF0921050.1"/>
    <property type="molecule type" value="Genomic_DNA"/>
</dbReference>